<evidence type="ECO:0000256" key="2">
    <source>
        <dbReference type="ARBA" id="ARBA00022844"/>
    </source>
</evidence>
<dbReference type="GO" id="GO:0044423">
    <property type="term" value="C:virion component"/>
    <property type="evidence" value="ECO:0007669"/>
    <property type="project" value="UniProtKB-KW"/>
</dbReference>
<keyword evidence="2" id="KW-0946">Virion</keyword>
<dbReference type="InterPro" id="IPR054612">
    <property type="entry name" value="Phage_capsid-like_C"/>
</dbReference>
<evidence type="ECO:0000256" key="3">
    <source>
        <dbReference type="SAM" id="MobiDB-lite"/>
    </source>
</evidence>
<feature type="domain" description="Phage capsid-like C-terminal" evidence="4">
    <location>
        <begin position="138"/>
        <end position="428"/>
    </location>
</feature>
<dbReference type="Pfam" id="PF05065">
    <property type="entry name" value="Phage_capsid"/>
    <property type="match status" value="1"/>
</dbReference>
<reference evidence="5" key="1">
    <citation type="journal article" date="2015" name="Nature">
        <title>Complex archaea that bridge the gap between prokaryotes and eukaryotes.</title>
        <authorList>
            <person name="Spang A."/>
            <person name="Saw J.H."/>
            <person name="Jorgensen S.L."/>
            <person name="Zaremba-Niedzwiedzka K."/>
            <person name="Martijn J."/>
            <person name="Lind A.E."/>
            <person name="van Eijk R."/>
            <person name="Schleper C."/>
            <person name="Guy L."/>
            <person name="Ettema T.J."/>
        </authorList>
    </citation>
    <scope>NUCLEOTIDE SEQUENCE</scope>
</reference>
<dbReference type="InterPro" id="IPR024455">
    <property type="entry name" value="Phage_capsid"/>
</dbReference>
<feature type="region of interest" description="Disordered" evidence="3">
    <location>
        <begin position="18"/>
        <end position="46"/>
    </location>
</feature>
<organism evidence="5">
    <name type="scientific">marine sediment metagenome</name>
    <dbReference type="NCBI Taxonomy" id="412755"/>
    <lineage>
        <taxon>unclassified sequences</taxon>
        <taxon>metagenomes</taxon>
        <taxon>ecological metagenomes</taxon>
    </lineage>
</organism>
<dbReference type="SUPFAM" id="SSF56563">
    <property type="entry name" value="Major capsid protein gp5"/>
    <property type="match status" value="1"/>
</dbReference>
<dbReference type="EMBL" id="LAZR01009601">
    <property type="protein sequence ID" value="KKM71628.1"/>
    <property type="molecule type" value="Genomic_DNA"/>
</dbReference>
<evidence type="ECO:0000256" key="1">
    <source>
        <dbReference type="ARBA" id="ARBA00004328"/>
    </source>
</evidence>
<name>A0A0F9JPJ5_9ZZZZ</name>
<proteinExistence type="predicted"/>
<accession>A0A0F9JPJ5</accession>
<sequence>MDRIKELRQRKADLLDEATELTAKEDNEDFTEEERERLDELTDEGGELDKINAKIKREERLMDERRSMEAVPGLNDDTEDEAAEKISAQVKKDPETFATFGDQLQAIAHAGMNKGGDYDRRLIWGVATGAGEAVPSDGGFLVQQDFSMELLRLMHEMGSIVGRTRNIPISSTSNGIKLPAVDESSRKDGSRWGGVLAYWANEADTVTAKKPKFREIDMRLKKLFGLGYATDELLADAAALQSVLTQAFTEELLFKTEDAIINGTGSGQPLGLLNSGAVISVAKESGQAADTVVTANVVNMFARLPIRSAKNAVWLINQDVWPQLWQLTLGSGAAVVLLYAPPGVSGPNVNAPFGTLLGRPVLPVEYCATLGDLGDFQLVDLSQYLMIDKGGMSQASSMHVRFVNDEMTFRFIYRVDGQPAWNKPVTPFKGTNTLSPFISLAAR</sequence>
<dbReference type="AlphaFoldDB" id="A0A0F9JPJ5"/>
<evidence type="ECO:0000313" key="5">
    <source>
        <dbReference type="EMBL" id="KKM71628.1"/>
    </source>
</evidence>
<dbReference type="NCBIfam" id="TIGR01554">
    <property type="entry name" value="major_cap_HK97"/>
    <property type="match status" value="1"/>
</dbReference>
<gene>
    <name evidence="5" type="ORF">LCGC14_1428700</name>
</gene>
<comment type="subcellular location">
    <subcellularLocation>
        <location evidence="1">Virion</location>
    </subcellularLocation>
</comment>
<protein>
    <recommendedName>
        <fullName evidence="4">Phage capsid-like C-terminal domain-containing protein</fullName>
    </recommendedName>
</protein>
<evidence type="ECO:0000259" key="4">
    <source>
        <dbReference type="Pfam" id="PF05065"/>
    </source>
</evidence>
<dbReference type="Gene3D" id="3.30.2400.10">
    <property type="entry name" value="Major capsid protein gp5"/>
    <property type="match status" value="1"/>
</dbReference>
<comment type="caution">
    <text evidence="5">The sequence shown here is derived from an EMBL/GenBank/DDBJ whole genome shotgun (WGS) entry which is preliminary data.</text>
</comment>